<protein>
    <submittedName>
        <fullName evidence="1">Uncharacterized protein</fullName>
    </submittedName>
</protein>
<dbReference type="EMBL" id="CP013388">
    <property type="protein sequence ID" value="AOJ07392.1"/>
    <property type="molecule type" value="Genomic_DNA"/>
</dbReference>
<proteinExistence type="predicted"/>
<organism evidence="1 2">
    <name type="scientific">Burkholderia mayonis</name>
    <dbReference type="NCBI Taxonomy" id="1385591"/>
    <lineage>
        <taxon>Bacteria</taxon>
        <taxon>Pseudomonadati</taxon>
        <taxon>Pseudomonadota</taxon>
        <taxon>Betaproteobacteria</taxon>
        <taxon>Burkholderiales</taxon>
        <taxon>Burkholderiaceae</taxon>
        <taxon>Burkholderia</taxon>
        <taxon>pseudomallei group</taxon>
    </lineage>
</organism>
<dbReference type="AlphaFoldDB" id="A0A1B4FUR0"/>
<reference evidence="1 2" key="1">
    <citation type="submission" date="2015-12" db="EMBL/GenBank/DDBJ databases">
        <title>Diversity of Burkholderia near neighbor genomes.</title>
        <authorList>
            <person name="Sahl J."/>
            <person name="Wagner D."/>
            <person name="Keim P."/>
        </authorList>
    </citation>
    <scope>NUCLEOTIDE SEQUENCE [LARGE SCALE GENOMIC DNA]</scope>
    <source>
        <strain evidence="1 2">BDU8</strain>
    </source>
</reference>
<name>A0A1B4FUR0_9BURK</name>
<gene>
    <name evidence="1" type="ORF">WS71_08795</name>
</gene>
<evidence type="ECO:0000313" key="1">
    <source>
        <dbReference type="EMBL" id="AOJ07392.1"/>
    </source>
</evidence>
<evidence type="ECO:0000313" key="2">
    <source>
        <dbReference type="Proteomes" id="UP000067711"/>
    </source>
</evidence>
<accession>A0A1B4FUR0</accession>
<sequence>MRTSLEPSKKCGVSSGAFDTCVKPRWHGEAEWDTPGADRSSPAGSLLSSCCDACGQPINERGTVPIGEVLDEPPVLRRYDAA</sequence>
<dbReference type="Proteomes" id="UP000067711">
    <property type="component" value="Chromosome 2"/>
</dbReference>